<dbReference type="NCBIfam" id="TIGR00697">
    <property type="entry name" value="queuosine precursor transporter"/>
    <property type="match status" value="1"/>
</dbReference>
<comment type="similarity">
    <text evidence="1">Belongs to the vitamin uptake transporter (VUT/ECF) (TC 2.A.88) family. Q precursor transporter subfamily.</text>
</comment>
<feature type="transmembrane region" description="Helical" evidence="1">
    <location>
        <begin position="12"/>
        <end position="34"/>
    </location>
</feature>
<feature type="transmembrane region" description="Helical" evidence="1">
    <location>
        <begin position="195"/>
        <end position="215"/>
    </location>
</feature>
<dbReference type="EMBL" id="NISK01000004">
    <property type="protein sequence ID" value="OWQ94968.1"/>
    <property type="molecule type" value="Genomic_DNA"/>
</dbReference>
<dbReference type="RefSeq" id="WP_088443302.1">
    <property type="nucleotide sequence ID" value="NZ_BMMC01000011.1"/>
</dbReference>
<keyword evidence="1" id="KW-0997">Cell inner membrane</keyword>
<organism evidence="2 3">
    <name type="scientific">Sphingopyxis bauzanensis</name>
    <dbReference type="NCBI Taxonomy" id="651663"/>
    <lineage>
        <taxon>Bacteria</taxon>
        <taxon>Pseudomonadati</taxon>
        <taxon>Pseudomonadota</taxon>
        <taxon>Alphaproteobacteria</taxon>
        <taxon>Sphingomonadales</taxon>
        <taxon>Sphingomonadaceae</taxon>
        <taxon>Sphingopyxis</taxon>
    </lineage>
</organism>
<keyword evidence="1" id="KW-0813">Transport</keyword>
<keyword evidence="3" id="KW-1185">Reference proteome</keyword>
<keyword evidence="1" id="KW-1003">Cell membrane</keyword>
<dbReference type="AlphaFoldDB" id="A0A246JQ85"/>
<dbReference type="Pfam" id="PF02592">
    <property type="entry name" value="Vut_1"/>
    <property type="match status" value="1"/>
</dbReference>
<dbReference type="PANTHER" id="PTHR34300:SF2">
    <property type="entry name" value="QUEUOSINE PRECURSOR TRANSPORTER-RELATED"/>
    <property type="match status" value="1"/>
</dbReference>
<dbReference type="HAMAP" id="MF_02088">
    <property type="entry name" value="Q_prec_transport"/>
    <property type="match status" value="1"/>
</dbReference>
<dbReference type="OrthoDB" id="7422621at2"/>
<proteinExistence type="inferred from homology"/>
<reference evidence="2 3" key="1">
    <citation type="journal article" date="2010" name="Int. J. Syst. Evol. Microbiol.">
        <title>Sphingopyxis bauzanensis sp. nov., a psychrophilic bacterium isolated from soil.</title>
        <authorList>
            <person name="Zhang D.C."/>
            <person name="Liu H.C."/>
            <person name="Xin Y.H."/>
            <person name="Zhou Y.G."/>
            <person name="Schinner F."/>
            <person name="Margesin R."/>
        </authorList>
    </citation>
    <scope>NUCLEOTIDE SEQUENCE [LARGE SCALE GENOMIC DNA]</scope>
    <source>
        <strain evidence="2 3">DSM 22271</strain>
    </source>
</reference>
<comment type="subcellular location">
    <subcellularLocation>
        <location evidence="1">Cell inner membrane</location>
        <topology evidence="1">Multi-pass membrane protein</topology>
    </subcellularLocation>
</comment>
<protein>
    <recommendedName>
        <fullName evidence="1">Probable queuosine precursor transporter</fullName>
        <shortName evidence="1">Q precursor transporter</shortName>
    </recommendedName>
</protein>
<feature type="transmembrane region" description="Helical" evidence="1">
    <location>
        <begin position="76"/>
        <end position="100"/>
    </location>
</feature>
<feature type="transmembrane region" description="Helical" evidence="1">
    <location>
        <begin position="121"/>
        <end position="141"/>
    </location>
</feature>
<dbReference type="GO" id="GO:0022857">
    <property type="term" value="F:transmembrane transporter activity"/>
    <property type="evidence" value="ECO:0007669"/>
    <property type="project" value="UniProtKB-UniRule"/>
</dbReference>
<keyword evidence="1" id="KW-0812">Transmembrane</keyword>
<evidence type="ECO:0000256" key="1">
    <source>
        <dbReference type="HAMAP-Rule" id="MF_02088"/>
    </source>
</evidence>
<comment type="caution">
    <text evidence="2">The sequence shown here is derived from an EMBL/GenBank/DDBJ whole genome shotgun (WGS) entry which is preliminary data.</text>
</comment>
<keyword evidence="1" id="KW-1133">Transmembrane helix</keyword>
<dbReference type="PANTHER" id="PTHR34300">
    <property type="entry name" value="QUEUOSINE PRECURSOR TRANSPORTER-RELATED"/>
    <property type="match status" value="1"/>
</dbReference>
<dbReference type="InterPro" id="IPR003744">
    <property type="entry name" value="YhhQ"/>
</dbReference>
<evidence type="ECO:0000313" key="2">
    <source>
        <dbReference type="EMBL" id="OWQ94968.1"/>
    </source>
</evidence>
<dbReference type="Proteomes" id="UP000197361">
    <property type="component" value="Unassembled WGS sequence"/>
</dbReference>
<evidence type="ECO:0000313" key="3">
    <source>
        <dbReference type="Proteomes" id="UP000197361"/>
    </source>
</evidence>
<name>A0A246JQ85_9SPHN</name>
<accession>A0A246JQ85</accession>
<feature type="transmembrane region" description="Helical" evidence="1">
    <location>
        <begin position="161"/>
        <end position="183"/>
    </location>
</feature>
<feature type="transmembrane region" description="Helical" evidence="1">
    <location>
        <begin position="41"/>
        <end position="64"/>
    </location>
</feature>
<sequence>MTDTTSTALPRTLSPSLFLFTIIYGGMVVLAGVLGNKQVALFGGLAVEAGIFPFLILVALSSAVSEVQGQSTANKLVLWGFVPLVMSIMLTSLVYALPAAPEMDPARLASFEMILGQTPRLMAAGIVAYGTSQFLNVTIFSKLRGREGAGTGTTWLAIRGAIASALSQIVDTLLFVTIAFYGVFPIANLMGGQMLAKVALSILVIPFVITGLVALGRNLDAKNDG</sequence>
<gene>
    <name evidence="2" type="ORF">CDQ92_18210</name>
</gene>
<keyword evidence="1" id="KW-0472">Membrane</keyword>
<dbReference type="GO" id="GO:0005886">
    <property type="term" value="C:plasma membrane"/>
    <property type="evidence" value="ECO:0007669"/>
    <property type="project" value="UniProtKB-SubCell"/>
</dbReference>
<comment type="function">
    <text evidence="1">Involved in the import of queuosine (Q) precursors, required for Q precursor salvage.</text>
</comment>